<feature type="region of interest" description="Disordered" evidence="1">
    <location>
        <begin position="483"/>
        <end position="512"/>
    </location>
</feature>
<feature type="compositionally biased region" description="Basic residues" evidence="1">
    <location>
        <begin position="107"/>
        <end position="119"/>
    </location>
</feature>
<name>A0A8S0TL24_OLEEU</name>
<feature type="compositionally biased region" description="Basic and acidic residues" evidence="1">
    <location>
        <begin position="803"/>
        <end position="813"/>
    </location>
</feature>
<feature type="compositionally biased region" description="Basic and acidic residues" evidence="1">
    <location>
        <begin position="770"/>
        <end position="780"/>
    </location>
</feature>
<feature type="compositionally biased region" description="Polar residues" evidence="1">
    <location>
        <begin position="95"/>
        <end position="106"/>
    </location>
</feature>
<feature type="transmembrane region" description="Helical" evidence="2">
    <location>
        <begin position="287"/>
        <end position="312"/>
    </location>
</feature>
<reference evidence="3 4" key="1">
    <citation type="submission" date="2019-12" db="EMBL/GenBank/DDBJ databases">
        <authorList>
            <person name="Alioto T."/>
            <person name="Alioto T."/>
            <person name="Gomez Garrido J."/>
        </authorList>
    </citation>
    <scope>NUCLEOTIDE SEQUENCE [LARGE SCALE GENOMIC DNA]</scope>
</reference>
<evidence type="ECO:0000313" key="4">
    <source>
        <dbReference type="Proteomes" id="UP000594638"/>
    </source>
</evidence>
<feature type="region of interest" description="Disordered" evidence="1">
    <location>
        <begin position="667"/>
        <end position="692"/>
    </location>
</feature>
<evidence type="ECO:0000313" key="3">
    <source>
        <dbReference type="EMBL" id="CAA3006505.1"/>
    </source>
</evidence>
<feature type="region of interest" description="Disordered" evidence="1">
    <location>
        <begin position="753"/>
        <end position="813"/>
    </location>
</feature>
<comment type="caution">
    <text evidence="3">The sequence shown here is derived from an EMBL/GenBank/DDBJ whole genome shotgun (WGS) entry which is preliminary data.</text>
</comment>
<gene>
    <name evidence="3" type="ORF">OLEA9_A106699</name>
</gene>
<keyword evidence="2" id="KW-0812">Transmembrane</keyword>
<proteinExistence type="predicted"/>
<keyword evidence="4" id="KW-1185">Reference proteome</keyword>
<feature type="compositionally biased region" description="Polar residues" evidence="1">
    <location>
        <begin position="59"/>
        <end position="86"/>
    </location>
</feature>
<feature type="compositionally biased region" description="Low complexity" evidence="1">
    <location>
        <begin position="36"/>
        <end position="51"/>
    </location>
</feature>
<organism evidence="3 4">
    <name type="scientific">Olea europaea subsp. europaea</name>
    <dbReference type="NCBI Taxonomy" id="158383"/>
    <lineage>
        <taxon>Eukaryota</taxon>
        <taxon>Viridiplantae</taxon>
        <taxon>Streptophyta</taxon>
        <taxon>Embryophyta</taxon>
        <taxon>Tracheophyta</taxon>
        <taxon>Spermatophyta</taxon>
        <taxon>Magnoliopsida</taxon>
        <taxon>eudicotyledons</taxon>
        <taxon>Gunneridae</taxon>
        <taxon>Pentapetalae</taxon>
        <taxon>asterids</taxon>
        <taxon>lamiids</taxon>
        <taxon>Lamiales</taxon>
        <taxon>Oleaceae</taxon>
        <taxon>Oleeae</taxon>
        <taxon>Olea</taxon>
    </lineage>
</organism>
<dbReference type="Gramene" id="OE9A106699T1">
    <property type="protein sequence ID" value="OE9A106699C1"/>
    <property type="gene ID" value="OE9A106699"/>
</dbReference>
<feature type="compositionally biased region" description="Basic and acidic residues" evidence="1">
    <location>
        <begin position="503"/>
        <end position="512"/>
    </location>
</feature>
<dbReference type="Proteomes" id="UP000594638">
    <property type="component" value="Unassembled WGS sequence"/>
</dbReference>
<dbReference type="EMBL" id="CACTIH010007260">
    <property type="protein sequence ID" value="CAA3006505.1"/>
    <property type="molecule type" value="Genomic_DNA"/>
</dbReference>
<feature type="compositionally biased region" description="Low complexity" evidence="1">
    <location>
        <begin position="488"/>
        <end position="498"/>
    </location>
</feature>
<keyword evidence="2" id="KW-0472">Membrane</keyword>
<evidence type="ECO:0000256" key="2">
    <source>
        <dbReference type="SAM" id="Phobius"/>
    </source>
</evidence>
<sequence length="813" mass="93019">MQSKEATIDKRDGINSEDASGIAHYNSDTDDWTFVSSASSGGSRGSSNSSSPERGNPPHQHSSPTDNDKTATTLCTSKQPNGSQPLQAIIEHQSDSTSSDQQLVTRNTKKHMGHHKRKMGSCERADDADDESDGMTEINLGDQGDEQQQHISAVSAPSPTALITAQRPVINTLDSEAINNLAVIDALHGPHCDARDEGKLQSIDEKNEDSARQHKRHLKCMNLTSENPAPTHRVMSTVTKTNVTRSMETNGSTQSTKSSFDFKGTIKRYKSNLLWLTEQLVDALLNFWGAIVFIVVLCGTLFLICSLIYFAVTGNKVPFPAGHFLKPMSSPVDHWTFDSVYSDPINHAHTELKLMDEEMIECVRRENPNRKDIELWDSMKLKELTKYEKLQTNVRPYKGLVCYEGEIEWRKRFNRLKSEFNLDFRKIIRQIKRKITNDALEKKHPAMKFRLILNQLEYLDHLDQSRKDRALEKLKAENLELMRRLNSSKKTSSSSGKNNKFHHTNDYQPEHRNNKYTKSAQSMSANSLISLESENVRLKHEIDVLKARLTEKAGPVYIRQSIELEKCERENNALKQFHHQVAQEVTKNLKQLDQAHSMDSLAIFENEHDDSLASRLATTQTSLFQLGEGITKMIARNNILESNIWETQSLNERILNETNDLIEDSNQTEVHGQDQQDKQEHQSDSDDSNRFSKSHIARDNMACAQQQLEIRKIKGDWMTKRAKLRERLRKVLMSPEPRDYSLNMEHSMPQVDARTPMQRLSQETYKKKRGGESREEHYPNEGRNFFKSSQTAANSYSQNSHKNCKDHFRRDEL</sequence>
<dbReference type="AlphaFoldDB" id="A0A8S0TL24"/>
<accession>A0A8S0TL24</accession>
<feature type="compositionally biased region" description="Polar residues" evidence="1">
    <location>
        <begin position="786"/>
        <end position="801"/>
    </location>
</feature>
<feature type="compositionally biased region" description="Basic and acidic residues" evidence="1">
    <location>
        <begin position="1"/>
        <end position="14"/>
    </location>
</feature>
<keyword evidence="2" id="KW-1133">Transmembrane helix</keyword>
<feature type="region of interest" description="Disordered" evidence="1">
    <location>
        <begin position="1"/>
        <end position="149"/>
    </location>
</feature>
<protein>
    <submittedName>
        <fullName evidence="3">Uncharacterized protein</fullName>
    </submittedName>
</protein>
<evidence type="ECO:0000256" key="1">
    <source>
        <dbReference type="SAM" id="MobiDB-lite"/>
    </source>
</evidence>
<feature type="compositionally biased region" description="Basic and acidic residues" evidence="1">
    <location>
        <begin position="671"/>
        <end position="690"/>
    </location>
</feature>